<proteinExistence type="predicted"/>
<feature type="compositionally biased region" description="Polar residues" evidence="1">
    <location>
        <begin position="1"/>
        <end position="22"/>
    </location>
</feature>
<feature type="domain" description="Aip3p/Bud6 N-terminal" evidence="2">
    <location>
        <begin position="36"/>
        <end position="143"/>
    </location>
</feature>
<organism evidence="3 4">
    <name type="scientific">Panaeolus cyanescens</name>
    <dbReference type="NCBI Taxonomy" id="181874"/>
    <lineage>
        <taxon>Eukaryota</taxon>
        <taxon>Fungi</taxon>
        <taxon>Dikarya</taxon>
        <taxon>Basidiomycota</taxon>
        <taxon>Agaricomycotina</taxon>
        <taxon>Agaricomycetes</taxon>
        <taxon>Agaricomycetidae</taxon>
        <taxon>Agaricales</taxon>
        <taxon>Agaricineae</taxon>
        <taxon>Galeropsidaceae</taxon>
        <taxon>Panaeolus</taxon>
    </lineage>
</organism>
<dbReference type="AlphaFoldDB" id="A0A409VG11"/>
<dbReference type="EMBL" id="NHTK01006070">
    <property type="protein sequence ID" value="PPQ65194.1"/>
    <property type="molecule type" value="Genomic_DNA"/>
</dbReference>
<accession>A0A409VG11</accession>
<dbReference type="OrthoDB" id="783096at2759"/>
<comment type="caution">
    <text evidence="3">The sequence shown here is derived from an EMBL/GenBank/DDBJ whole genome shotgun (WGS) entry which is preliminary data.</text>
</comment>
<dbReference type="InterPro" id="IPR056279">
    <property type="entry name" value="Aip3p_Bud6_N"/>
</dbReference>
<protein>
    <recommendedName>
        <fullName evidence="2">Aip3p/Bud6 N-terminal domain-containing protein</fullName>
    </recommendedName>
</protein>
<dbReference type="InParanoid" id="A0A409VG11"/>
<evidence type="ECO:0000313" key="3">
    <source>
        <dbReference type="EMBL" id="PPQ65194.1"/>
    </source>
</evidence>
<dbReference type="Pfam" id="PF23153">
    <property type="entry name" value="Aip3p_Bud6_N"/>
    <property type="match status" value="1"/>
</dbReference>
<dbReference type="Proteomes" id="UP000284842">
    <property type="component" value="Unassembled WGS sequence"/>
</dbReference>
<evidence type="ECO:0000313" key="4">
    <source>
        <dbReference type="Proteomes" id="UP000284842"/>
    </source>
</evidence>
<gene>
    <name evidence="3" type="ORF">CVT24_011378</name>
</gene>
<reference evidence="3 4" key="1">
    <citation type="journal article" date="2018" name="Evol. Lett.">
        <title>Horizontal gene cluster transfer increased hallucinogenic mushroom diversity.</title>
        <authorList>
            <person name="Reynolds H.T."/>
            <person name="Vijayakumar V."/>
            <person name="Gluck-Thaler E."/>
            <person name="Korotkin H.B."/>
            <person name="Matheny P.B."/>
            <person name="Slot J.C."/>
        </authorList>
    </citation>
    <scope>NUCLEOTIDE SEQUENCE [LARGE SCALE GENOMIC DNA]</scope>
    <source>
        <strain evidence="3 4">2629</strain>
    </source>
</reference>
<evidence type="ECO:0000256" key="1">
    <source>
        <dbReference type="SAM" id="MobiDB-lite"/>
    </source>
</evidence>
<keyword evidence="4" id="KW-1185">Reference proteome</keyword>
<sequence length="163" mass="18427">MYQSASSRSGESSPTNSTTYQNHDGYYSAAPPNVTNAVHSLLTSTKKLQQVLKLWSIEQASETDVSDLYVQIGHELNHTISAFAHYQIDVSEIHTIPAELRDVLEHCLSEEPSPEVVESFMPELRQVLYKLLKGLQSRRDVWKAAVRQQNNPYTQPLSPRSSR</sequence>
<evidence type="ECO:0000259" key="2">
    <source>
        <dbReference type="Pfam" id="PF23153"/>
    </source>
</evidence>
<feature type="region of interest" description="Disordered" evidence="1">
    <location>
        <begin position="1"/>
        <end position="28"/>
    </location>
</feature>
<name>A0A409VG11_9AGAR</name>